<keyword evidence="2" id="KW-0597">Phosphoprotein</keyword>
<evidence type="ECO:0000256" key="6">
    <source>
        <dbReference type="SAM" id="MobiDB-lite"/>
    </source>
</evidence>
<dbReference type="Gene3D" id="3.40.50.10190">
    <property type="entry name" value="BRCT domain"/>
    <property type="match status" value="2"/>
</dbReference>
<dbReference type="Pfam" id="PF16770">
    <property type="entry name" value="RTT107_BRCT_5"/>
    <property type="match status" value="1"/>
</dbReference>
<dbReference type="PROSITE" id="PS50172">
    <property type="entry name" value="BRCT"/>
    <property type="match status" value="2"/>
</dbReference>
<sequence>MSQIQDFIAKDPSSRKQTNNEVENLKNDLLTQPIFIKPGPAPIQIKTSSVTNTSRELGTDEIPLSPLKSVETMSQINDFVLKNVSRKEKNASKETEVEDLKNDLSTQAICSNPQQTDPSVIENPIEADEIPGSPGRVESISQIQQFVSRSKTRSSSSPKKRESVAVESEINSKPKRTRAPSWKMKLANEDTSNEVTEKPAPRRGRPKKIIIDDDEIDDSSPEVILTKKTTRLMETKSSSRKSADNRRGKRKADVNTKESESRSGSSNASTSKYPKLEVTKSTIPATNDDMDLDIADMIKMRKRSAKIRPGSLHPSEMNQFRHQNVIFTFMKSVELQNKVKKLGGTIGTSPTDCTVLVAEEVKRSVKFLCVLGLGKPIVTPKWIHDSFEANSFLDPMKYVLKDRKKETQFQFQLDCSLRKAKESPLLKNYSVFVTPSVKPPPSEMKEIIESCGGRFLPKVPLKWPTNSIVISCVDDEIIYKKWKSRVKSFPIIEAEGLITGILRQNLKFHQHLL</sequence>
<dbReference type="Pfam" id="PF16589">
    <property type="entry name" value="BRCT_2"/>
    <property type="match status" value="1"/>
</dbReference>
<dbReference type="InParanoid" id="A0A482WMB3"/>
<feature type="compositionally biased region" description="Basic and acidic residues" evidence="6">
    <location>
        <begin position="87"/>
        <end position="102"/>
    </location>
</feature>
<organism evidence="8 9">
    <name type="scientific">Laodelphax striatellus</name>
    <name type="common">Small brown planthopper</name>
    <name type="synonym">Delphax striatella</name>
    <dbReference type="NCBI Taxonomy" id="195883"/>
    <lineage>
        <taxon>Eukaryota</taxon>
        <taxon>Metazoa</taxon>
        <taxon>Ecdysozoa</taxon>
        <taxon>Arthropoda</taxon>
        <taxon>Hexapoda</taxon>
        <taxon>Insecta</taxon>
        <taxon>Pterygota</taxon>
        <taxon>Neoptera</taxon>
        <taxon>Paraneoptera</taxon>
        <taxon>Hemiptera</taxon>
        <taxon>Auchenorrhyncha</taxon>
        <taxon>Fulgoroidea</taxon>
        <taxon>Delphacidae</taxon>
        <taxon>Criomorphinae</taxon>
        <taxon>Laodelphax</taxon>
    </lineage>
</organism>
<comment type="subcellular location">
    <subcellularLocation>
        <location evidence="1">Nucleus</location>
    </subcellularLocation>
</comment>
<accession>A0A482WMB3</accession>
<keyword evidence="9" id="KW-1185">Reference proteome</keyword>
<dbReference type="Proteomes" id="UP000291343">
    <property type="component" value="Unassembled WGS sequence"/>
</dbReference>
<protein>
    <recommendedName>
        <fullName evidence="7">BRCT domain-containing protein</fullName>
    </recommendedName>
</protein>
<evidence type="ECO:0000256" key="1">
    <source>
        <dbReference type="ARBA" id="ARBA00004123"/>
    </source>
</evidence>
<dbReference type="InterPro" id="IPR001357">
    <property type="entry name" value="BRCT_dom"/>
</dbReference>
<dbReference type="PANTHER" id="PTHR23196">
    <property type="entry name" value="PAX TRANSCRIPTION ACTIVATION DOMAIN INTERACTING PROTEIN"/>
    <property type="match status" value="1"/>
</dbReference>
<proteinExistence type="predicted"/>
<dbReference type="InterPro" id="IPR051579">
    <property type="entry name" value="DDR_Transcriptional_Reg"/>
</dbReference>
<keyword evidence="4" id="KW-0234">DNA repair</keyword>
<dbReference type="GO" id="GO:0006281">
    <property type="term" value="P:DNA repair"/>
    <property type="evidence" value="ECO:0007669"/>
    <property type="project" value="UniProtKB-KW"/>
</dbReference>
<dbReference type="GO" id="GO:0005634">
    <property type="term" value="C:nucleus"/>
    <property type="evidence" value="ECO:0007669"/>
    <property type="project" value="UniProtKB-SubCell"/>
</dbReference>
<feature type="domain" description="BRCT" evidence="7">
    <location>
        <begin position="315"/>
        <end position="400"/>
    </location>
</feature>
<dbReference type="InterPro" id="IPR036420">
    <property type="entry name" value="BRCT_dom_sf"/>
</dbReference>
<feature type="region of interest" description="Disordered" evidence="6">
    <location>
        <begin position="87"/>
        <end position="284"/>
    </location>
</feature>
<dbReference type="EMBL" id="QKKF02031779">
    <property type="protein sequence ID" value="RZF34362.1"/>
    <property type="molecule type" value="Genomic_DNA"/>
</dbReference>
<dbReference type="AlphaFoldDB" id="A0A482WMB3"/>
<feature type="compositionally biased region" description="Low complexity" evidence="6">
    <location>
        <begin position="262"/>
        <end position="271"/>
    </location>
</feature>
<reference evidence="8 9" key="1">
    <citation type="journal article" date="2017" name="Gigascience">
        <title>Genome sequence of the small brown planthopper, Laodelphax striatellus.</title>
        <authorList>
            <person name="Zhu J."/>
            <person name="Jiang F."/>
            <person name="Wang X."/>
            <person name="Yang P."/>
            <person name="Bao Y."/>
            <person name="Zhao W."/>
            <person name="Wang W."/>
            <person name="Lu H."/>
            <person name="Wang Q."/>
            <person name="Cui N."/>
            <person name="Li J."/>
            <person name="Chen X."/>
            <person name="Luo L."/>
            <person name="Yu J."/>
            <person name="Kang L."/>
            <person name="Cui F."/>
        </authorList>
    </citation>
    <scope>NUCLEOTIDE SEQUENCE [LARGE SCALE GENOMIC DNA]</scope>
    <source>
        <strain evidence="8">Lst14</strain>
    </source>
</reference>
<feature type="compositionally biased region" description="Polar residues" evidence="6">
    <location>
        <begin position="103"/>
        <end position="118"/>
    </location>
</feature>
<dbReference type="SUPFAM" id="SSF52113">
    <property type="entry name" value="BRCT domain"/>
    <property type="match status" value="2"/>
</dbReference>
<dbReference type="CDD" id="cd17744">
    <property type="entry name" value="BRCT_MDC1_rpt1"/>
    <property type="match status" value="1"/>
</dbReference>
<evidence type="ECO:0000256" key="5">
    <source>
        <dbReference type="ARBA" id="ARBA00023242"/>
    </source>
</evidence>
<evidence type="ECO:0000313" key="8">
    <source>
        <dbReference type="EMBL" id="RZF34362.1"/>
    </source>
</evidence>
<name>A0A482WMB3_LAOST</name>
<dbReference type="PANTHER" id="PTHR23196:SF34">
    <property type="entry name" value="MEDIATOR OF DNA DAMAGE CHECKPOINT PROTEIN 1"/>
    <property type="match status" value="1"/>
</dbReference>
<evidence type="ECO:0000313" key="9">
    <source>
        <dbReference type="Proteomes" id="UP000291343"/>
    </source>
</evidence>
<dbReference type="SMR" id="A0A482WMB3"/>
<evidence type="ECO:0000256" key="3">
    <source>
        <dbReference type="ARBA" id="ARBA00022763"/>
    </source>
</evidence>
<dbReference type="CDD" id="cd18432">
    <property type="entry name" value="BRCT_PAXIP1_rpt6_like"/>
    <property type="match status" value="1"/>
</dbReference>
<gene>
    <name evidence="8" type="ORF">LSTR_LSTR008901</name>
</gene>
<keyword evidence="5" id="KW-0539">Nucleus</keyword>
<feature type="domain" description="BRCT" evidence="7">
    <location>
        <begin position="421"/>
        <end position="513"/>
    </location>
</feature>
<evidence type="ECO:0000259" key="7">
    <source>
        <dbReference type="PROSITE" id="PS50172"/>
    </source>
</evidence>
<feature type="compositionally biased region" description="Basic and acidic residues" evidence="6">
    <location>
        <begin position="241"/>
        <end position="261"/>
    </location>
</feature>
<comment type="caution">
    <text evidence="8">The sequence shown here is derived from an EMBL/GenBank/DDBJ whole genome shotgun (WGS) entry which is preliminary data.</text>
</comment>
<evidence type="ECO:0000256" key="2">
    <source>
        <dbReference type="ARBA" id="ARBA00022553"/>
    </source>
</evidence>
<evidence type="ECO:0000256" key="4">
    <source>
        <dbReference type="ARBA" id="ARBA00023204"/>
    </source>
</evidence>
<dbReference type="STRING" id="195883.A0A482WMB3"/>
<dbReference type="OrthoDB" id="342264at2759"/>
<dbReference type="SMART" id="SM00292">
    <property type="entry name" value="BRCT"/>
    <property type="match status" value="2"/>
</dbReference>
<keyword evidence="3" id="KW-0227">DNA damage</keyword>